<dbReference type="Gene3D" id="3.30.70.920">
    <property type="match status" value="1"/>
</dbReference>
<feature type="domain" description="HTH asnC-type" evidence="4">
    <location>
        <begin position="1"/>
        <end position="61"/>
    </location>
</feature>
<dbReference type="Pfam" id="PF01037">
    <property type="entry name" value="AsnC_trans_reg"/>
    <property type="match status" value="1"/>
</dbReference>
<dbReference type="SUPFAM" id="SSF54909">
    <property type="entry name" value="Dimeric alpha+beta barrel"/>
    <property type="match status" value="1"/>
</dbReference>
<comment type="caution">
    <text evidence="5">The sequence shown here is derived from an EMBL/GenBank/DDBJ whole genome shotgun (WGS) entry which is preliminary data.</text>
</comment>
<accession>A0A2A2H146</accession>
<dbReference type="PANTHER" id="PTHR30154:SF34">
    <property type="entry name" value="TRANSCRIPTIONAL REGULATOR AZLB"/>
    <property type="match status" value="1"/>
</dbReference>
<evidence type="ECO:0000256" key="1">
    <source>
        <dbReference type="ARBA" id="ARBA00023015"/>
    </source>
</evidence>
<dbReference type="GO" id="GO:0005829">
    <property type="term" value="C:cytosol"/>
    <property type="evidence" value="ECO:0007669"/>
    <property type="project" value="TreeGrafter"/>
</dbReference>
<dbReference type="Gene3D" id="1.10.10.10">
    <property type="entry name" value="Winged helix-like DNA-binding domain superfamily/Winged helix DNA-binding domain"/>
    <property type="match status" value="1"/>
</dbReference>
<dbReference type="Pfam" id="PF13412">
    <property type="entry name" value="HTH_24"/>
    <property type="match status" value="1"/>
</dbReference>
<dbReference type="PROSITE" id="PS50956">
    <property type="entry name" value="HTH_ASNC_2"/>
    <property type="match status" value="1"/>
</dbReference>
<dbReference type="GO" id="GO:0043565">
    <property type="term" value="F:sequence-specific DNA binding"/>
    <property type="evidence" value="ECO:0007669"/>
    <property type="project" value="InterPro"/>
</dbReference>
<dbReference type="OrthoDB" id="6995at2157"/>
<evidence type="ECO:0000256" key="2">
    <source>
        <dbReference type="ARBA" id="ARBA00023125"/>
    </source>
</evidence>
<dbReference type="SUPFAM" id="SSF46785">
    <property type="entry name" value="Winged helix' DNA-binding domain"/>
    <property type="match status" value="1"/>
</dbReference>
<dbReference type="PRINTS" id="PR00033">
    <property type="entry name" value="HTHASNC"/>
</dbReference>
<name>A0A2A2H146_METBR</name>
<organism evidence="5 6">
    <name type="scientific">Methanobacterium bryantii</name>
    <dbReference type="NCBI Taxonomy" id="2161"/>
    <lineage>
        <taxon>Archaea</taxon>
        <taxon>Methanobacteriati</taxon>
        <taxon>Methanobacteriota</taxon>
        <taxon>Methanomada group</taxon>
        <taxon>Methanobacteria</taxon>
        <taxon>Methanobacteriales</taxon>
        <taxon>Methanobacteriaceae</taxon>
        <taxon>Methanobacterium</taxon>
    </lineage>
</organism>
<dbReference type="InterPro" id="IPR019887">
    <property type="entry name" value="Tscrpt_reg_AsnC/Lrp_C"/>
</dbReference>
<evidence type="ECO:0000256" key="3">
    <source>
        <dbReference type="ARBA" id="ARBA00023163"/>
    </source>
</evidence>
<evidence type="ECO:0000259" key="4">
    <source>
        <dbReference type="PROSITE" id="PS50956"/>
    </source>
</evidence>
<reference evidence="5 6" key="1">
    <citation type="journal article" date="2017" name="BMC Genomics">
        <title>Genomic analysis of methanogenic archaea reveals a shift towards energy conservation.</title>
        <authorList>
            <person name="Gilmore S.P."/>
            <person name="Henske J.K."/>
            <person name="Sexton J.A."/>
            <person name="Solomon K.V."/>
            <person name="Seppala S."/>
            <person name="Yoo J.I."/>
            <person name="Huyett L.M."/>
            <person name="Pressman A."/>
            <person name="Cogan J.Z."/>
            <person name="Kivenson V."/>
            <person name="Peng X."/>
            <person name="Tan Y."/>
            <person name="Valentine D.L."/>
            <person name="O'Malley M.A."/>
        </authorList>
    </citation>
    <scope>NUCLEOTIDE SEQUENCE [LARGE SCALE GENOMIC DNA]</scope>
    <source>
        <strain evidence="5 6">M.o.H.</strain>
    </source>
</reference>
<protein>
    <submittedName>
        <fullName evidence="5">Transcriptional regulator</fullName>
    </submittedName>
</protein>
<sequence length="150" mass="17115">MDDIDTAILRSLIKNSRITISQMSKEIDVPDATISNRLKKLEADVIKRYTMIPDWQKIGLSITAIIIIQTESEKHEFVKEELSKLEEVSEVYSVSGEYDILIKVWVPGIGELNKLINRKIRSVDGVEDLTEMIVMERVKEDMVPIIPGTE</sequence>
<dbReference type="InterPro" id="IPR019888">
    <property type="entry name" value="Tscrpt_reg_AsnC-like"/>
</dbReference>
<dbReference type="Proteomes" id="UP000217784">
    <property type="component" value="Unassembled WGS sequence"/>
</dbReference>
<keyword evidence="1" id="KW-0805">Transcription regulation</keyword>
<proteinExistence type="predicted"/>
<keyword evidence="6" id="KW-1185">Reference proteome</keyword>
<dbReference type="InterPro" id="IPR011008">
    <property type="entry name" value="Dimeric_a/b-barrel"/>
</dbReference>
<dbReference type="InterPro" id="IPR036390">
    <property type="entry name" value="WH_DNA-bd_sf"/>
</dbReference>
<dbReference type="EMBL" id="LMVM01000040">
    <property type="protein sequence ID" value="PAV03118.1"/>
    <property type="molecule type" value="Genomic_DNA"/>
</dbReference>
<dbReference type="RefSeq" id="WP_095652123.1">
    <property type="nucleotide sequence ID" value="NZ_LMVM01000040.1"/>
</dbReference>
<keyword evidence="2" id="KW-0238">DNA-binding</keyword>
<keyword evidence="3" id="KW-0804">Transcription</keyword>
<dbReference type="PANTHER" id="PTHR30154">
    <property type="entry name" value="LEUCINE-RESPONSIVE REGULATORY PROTEIN"/>
    <property type="match status" value="1"/>
</dbReference>
<gene>
    <name evidence="5" type="ORF">ASJ80_07565</name>
</gene>
<dbReference type="InterPro" id="IPR036388">
    <property type="entry name" value="WH-like_DNA-bd_sf"/>
</dbReference>
<dbReference type="InterPro" id="IPR000485">
    <property type="entry name" value="AsnC-type_HTH_dom"/>
</dbReference>
<evidence type="ECO:0000313" key="6">
    <source>
        <dbReference type="Proteomes" id="UP000217784"/>
    </source>
</evidence>
<dbReference type="AlphaFoldDB" id="A0A2A2H146"/>
<dbReference type="SMART" id="SM00344">
    <property type="entry name" value="HTH_ASNC"/>
    <property type="match status" value="1"/>
</dbReference>
<evidence type="ECO:0000313" key="5">
    <source>
        <dbReference type="EMBL" id="PAV03118.1"/>
    </source>
</evidence>
<dbReference type="GO" id="GO:0043200">
    <property type="term" value="P:response to amino acid"/>
    <property type="evidence" value="ECO:0007669"/>
    <property type="project" value="TreeGrafter"/>
</dbReference>